<dbReference type="AlphaFoldDB" id="A0A9D4A4C1"/>
<dbReference type="GO" id="GO:0009959">
    <property type="term" value="P:negative gravitropism"/>
    <property type="evidence" value="ECO:0007669"/>
    <property type="project" value="InterPro"/>
</dbReference>
<organism evidence="1 2">
    <name type="scientific">Gossypium stocksii</name>
    <dbReference type="NCBI Taxonomy" id="47602"/>
    <lineage>
        <taxon>Eukaryota</taxon>
        <taxon>Viridiplantae</taxon>
        <taxon>Streptophyta</taxon>
        <taxon>Embryophyta</taxon>
        <taxon>Tracheophyta</taxon>
        <taxon>Spermatophyta</taxon>
        <taxon>Magnoliopsida</taxon>
        <taxon>eudicotyledons</taxon>
        <taxon>Gunneridae</taxon>
        <taxon>Pentapetalae</taxon>
        <taxon>rosids</taxon>
        <taxon>malvids</taxon>
        <taxon>Malvales</taxon>
        <taxon>Malvaceae</taxon>
        <taxon>Malvoideae</taxon>
        <taxon>Gossypium</taxon>
    </lineage>
</organism>
<dbReference type="GO" id="GO:0009639">
    <property type="term" value="P:response to red or far red light"/>
    <property type="evidence" value="ECO:0007669"/>
    <property type="project" value="InterPro"/>
</dbReference>
<accession>A0A9D4A4C1</accession>
<dbReference type="OrthoDB" id="1915848at2759"/>
<dbReference type="InterPro" id="IPR040225">
    <property type="entry name" value="GIL1-like"/>
</dbReference>
<dbReference type="PANTHER" id="PTHR31161">
    <property type="entry name" value="PROTEIN GRAVITROPIC IN THE LIGHT 1"/>
    <property type="match status" value="1"/>
</dbReference>
<evidence type="ECO:0000313" key="1">
    <source>
        <dbReference type="EMBL" id="KAH1083589.1"/>
    </source>
</evidence>
<name>A0A9D4A4C1_9ROSI</name>
<dbReference type="EMBL" id="JAIQCV010000007">
    <property type="protein sequence ID" value="KAH1083589.1"/>
    <property type="molecule type" value="Genomic_DNA"/>
</dbReference>
<evidence type="ECO:0000313" key="2">
    <source>
        <dbReference type="Proteomes" id="UP000828251"/>
    </source>
</evidence>
<comment type="caution">
    <text evidence="1">The sequence shown here is derived from an EMBL/GenBank/DDBJ whole genome shotgun (WGS) entry which is preliminary data.</text>
</comment>
<sequence>MLEGFNSPDFGVAKDSDSKRLDPEQYFNTFKTLKSAHSKSFLTQNPSSFLARFTRTKYLNLVQAKMECSSFGNLDQRKLVTFGGFPDTTFFHSFCSDVLACNYDTKSSLFVSGDYSSGQSMDDELVVEDKRVYFDFDEVNGYGGNLSDHDLAEGVGLGGVGVVEA</sequence>
<protein>
    <submittedName>
        <fullName evidence="1">Uncharacterized protein</fullName>
    </submittedName>
</protein>
<keyword evidence="2" id="KW-1185">Reference proteome</keyword>
<proteinExistence type="predicted"/>
<reference evidence="1 2" key="1">
    <citation type="journal article" date="2021" name="Plant Biotechnol. J.">
        <title>Multi-omics assisted identification of the key and species-specific regulatory components of drought-tolerant mechanisms in Gossypium stocksii.</title>
        <authorList>
            <person name="Yu D."/>
            <person name="Ke L."/>
            <person name="Zhang D."/>
            <person name="Wu Y."/>
            <person name="Sun Y."/>
            <person name="Mei J."/>
            <person name="Sun J."/>
            <person name="Sun Y."/>
        </authorList>
    </citation>
    <scope>NUCLEOTIDE SEQUENCE [LARGE SCALE GENOMIC DNA]</scope>
    <source>
        <strain evidence="2">cv. E1</strain>
        <tissue evidence="1">Leaf</tissue>
    </source>
</reference>
<dbReference type="Proteomes" id="UP000828251">
    <property type="component" value="Unassembled WGS sequence"/>
</dbReference>
<gene>
    <name evidence="1" type="ORF">J1N35_023350</name>
</gene>